<name>X8C8W0_MYCXE</name>
<dbReference type="InterPro" id="IPR029060">
    <property type="entry name" value="PIN-like_dom_sf"/>
</dbReference>
<dbReference type="EMBL" id="JAOB01000033">
    <property type="protein sequence ID" value="EUA52231.1"/>
    <property type="molecule type" value="Genomic_DNA"/>
</dbReference>
<dbReference type="AlphaFoldDB" id="X8C8W0"/>
<protein>
    <recommendedName>
        <fullName evidence="2">Type II toxin-antitoxin system VapC family toxin</fullName>
    </recommendedName>
</protein>
<accession>X8C8W0</accession>
<proteinExistence type="predicted"/>
<sequence>MRNRGGARRRSVELVIAATANVHGVPLLTHNAGDFRIIDDLVDVRHPSEVPGLGADAQ</sequence>
<gene>
    <name evidence="1" type="ORF">I553_2417</name>
</gene>
<comment type="caution">
    <text evidence="1">The sequence shown here is derived from an EMBL/GenBank/DDBJ whole genome shotgun (WGS) entry which is preliminary data.</text>
</comment>
<evidence type="ECO:0000313" key="1">
    <source>
        <dbReference type="EMBL" id="EUA52231.1"/>
    </source>
</evidence>
<reference evidence="1" key="1">
    <citation type="submission" date="2014-01" db="EMBL/GenBank/DDBJ databases">
        <authorList>
            <person name="Brown-Elliot B."/>
            <person name="Wallace R."/>
            <person name="Lenaerts A."/>
            <person name="Ordway D."/>
            <person name="DeGroote M.A."/>
            <person name="Parker T."/>
            <person name="Sizemore C."/>
            <person name="Tallon L.J."/>
            <person name="Sadzewicz L.K."/>
            <person name="Sengamalay N."/>
            <person name="Fraser C.M."/>
            <person name="Hine E."/>
            <person name="Shefchek K.A."/>
            <person name="Das S.P."/>
            <person name="Tettelin H."/>
        </authorList>
    </citation>
    <scope>NUCLEOTIDE SEQUENCE [LARGE SCALE GENOMIC DNA]</scope>
    <source>
        <strain evidence="1">4042</strain>
    </source>
</reference>
<dbReference type="SUPFAM" id="SSF88723">
    <property type="entry name" value="PIN domain-like"/>
    <property type="match status" value="1"/>
</dbReference>
<organism evidence="1">
    <name type="scientific">Mycobacterium xenopi 4042</name>
    <dbReference type="NCBI Taxonomy" id="1299334"/>
    <lineage>
        <taxon>Bacteria</taxon>
        <taxon>Bacillati</taxon>
        <taxon>Actinomycetota</taxon>
        <taxon>Actinomycetes</taxon>
        <taxon>Mycobacteriales</taxon>
        <taxon>Mycobacteriaceae</taxon>
        <taxon>Mycobacterium</taxon>
    </lineage>
</organism>
<dbReference type="Gene3D" id="3.40.50.1010">
    <property type="entry name" value="5'-nuclease"/>
    <property type="match status" value="1"/>
</dbReference>
<dbReference type="PATRIC" id="fig|1299334.3.peg.3530"/>
<evidence type="ECO:0008006" key="2">
    <source>
        <dbReference type="Google" id="ProtNLM"/>
    </source>
</evidence>